<keyword evidence="4" id="KW-1185">Reference proteome</keyword>
<proteinExistence type="inferred from homology"/>
<protein>
    <submittedName>
        <fullName evidence="3">Metallophosphoesterase</fullName>
    </submittedName>
</protein>
<dbReference type="GO" id="GO:0005737">
    <property type="term" value="C:cytoplasm"/>
    <property type="evidence" value="ECO:0007669"/>
    <property type="project" value="TreeGrafter"/>
</dbReference>
<evidence type="ECO:0000256" key="1">
    <source>
        <dbReference type="ARBA" id="ARBA00008950"/>
    </source>
</evidence>
<dbReference type="PANTHER" id="PTHR42850:SF2">
    <property type="entry name" value="BLL5683 PROTEIN"/>
    <property type="match status" value="1"/>
</dbReference>
<dbReference type="PANTHER" id="PTHR42850">
    <property type="entry name" value="METALLOPHOSPHOESTERASE"/>
    <property type="match status" value="1"/>
</dbReference>
<dbReference type="InterPro" id="IPR011152">
    <property type="entry name" value="Pesterase_MJ0912"/>
</dbReference>
<sequence length="245" mass="28119">MIQIAIISDIHANLIALEKVLEDIDQRGITDIYCLGDLVDFAPWGNEVIAMLQKRNIPCLLGNHDERIGFNQTIIPLAHHDEEETFQRNLAINFSKKTITAAHKTWLTQRPYQLMLSFKTDYGIKNIWLVHASPRSNDEYIYESHSGEDLIKMLPNQSVDALVMGHTHISYIKHHKNILLVNCGSVGRSKENHRQATYCILNIANDVQAEIVKLEYDIETLTKAINESEIPDFYADFFRFQPDSL</sequence>
<evidence type="ECO:0000313" key="3">
    <source>
        <dbReference type="EMBL" id="RBQ11375.1"/>
    </source>
</evidence>
<dbReference type="EMBL" id="QNQU01000002">
    <property type="protein sequence ID" value="RBQ11375.1"/>
    <property type="molecule type" value="Genomic_DNA"/>
</dbReference>
<name>A0A366LBV5_9SPHI</name>
<dbReference type="InterPro" id="IPR024654">
    <property type="entry name" value="Calcineurin-like_PHP_lpxH"/>
</dbReference>
<dbReference type="Proteomes" id="UP000252081">
    <property type="component" value="Unassembled WGS sequence"/>
</dbReference>
<evidence type="ECO:0000259" key="2">
    <source>
        <dbReference type="Pfam" id="PF12850"/>
    </source>
</evidence>
<dbReference type="GO" id="GO:0016791">
    <property type="term" value="F:phosphatase activity"/>
    <property type="evidence" value="ECO:0007669"/>
    <property type="project" value="TreeGrafter"/>
</dbReference>
<dbReference type="PIRSF" id="PIRSF000883">
    <property type="entry name" value="Pesterase_MJ0912"/>
    <property type="match status" value="1"/>
</dbReference>
<dbReference type="InterPro" id="IPR050126">
    <property type="entry name" value="Ap4A_hydrolase"/>
</dbReference>
<dbReference type="OrthoDB" id="9813918at2"/>
<comment type="similarity">
    <text evidence="1">Belongs to the metallophosphoesterase superfamily. YfcE family.</text>
</comment>
<organism evidence="3 4">
    <name type="scientific">Pedobacter miscanthi</name>
    <dbReference type="NCBI Taxonomy" id="2259170"/>
    <lineage>
        <taxon>Bacteria</taxon>
        <taxon>Pseudomonadati</taxon>
        <taxon>Bacteroidota</taxon>
        <taxon>Sphingobacteriia</taxon>
        <taxon>Sphingobacteriales</taxon>
        <taxon>Sphingobacteriaceae</taxon>
        <taxon>Pedobacter</taxon>
    </lineage>
</organism>
<dbReference type="InterPro" id="IPR029052">
    <property type="entry name" value="Metallo-depent_PP-like"/>
</dbReference>
<accession>A0A366LBV5</accession>
<dbReference type="RefSeq" id="WP_113947289.1">
    <property type="nucleotide sequence ID" value="NZ_QNQU01000002.1"/>
</dbReference>
<gene>
    <name evidence="3" type="ORF">DRW42_02605</name>
</gene>
<dbReference type="AlphaFoldDB" id="A0A366LBV5"/>
<comment type="caution">
    <text evidence="3">The sequence shown here is derived from an EMBL/GenBank/DDBJ whole genome shotgun (WGS) entry which is preliminary data.</text>
</comment>
<dbReference type="CDD" id="cd00838">
    <property type="entry name" value="MPP_superfamily"/>
    <property type="match status" value="1"/>
</dbReference>
<reference evidence="3 4" key="1">
    <citation type="submission" date="2018-07" db="EMBL/GenBank/DDBJ databases">
        <title>A draft genome of a endophytic bacteria, a new species of Pedobacter.</title>
        <authorList>
            <person name="Zhang Z.D."/>
            <person name="Chen Z.J."/>
        </authorList>
    </citation>
    <scope>NUCLEOTIDE SEQUENCE [LARGE SCALE GENOMIC DNA]</scope>
    <source>
        <strain evidence="3 4">RS10</strain>
    </source>
</reference>
<dbReference type="SUPFAM" id="SSF56300">
    <property type="entry name" value="Metallo-dependent phosphatases"/>
    <property type="match status" value="1"/>
</dbReference>
<dbReference type="Gene3D" id="3.60.21.10">
    <property type="match status" value="1"/>
</dbReference>
<dbReference type="Pfam" id="PF12850">
    <property type="entry name" value="Metallophos_2"/>
    <property type="match status" value="1"/>
</dbReference>
<feature type="domain" description="Calcineurin-like phosphoesterase" evidence="2">
    <location>
        <begin position="3"/>
        <end position="205"/>
    </location>
</feature>
<evidence type="ECO:0000313" key="4">
    <source>
        <dbReference type="Proteomes" id="UP000252081"/>
    </source>
</evidence>